<dbReference type="Pfam" id="PF01068">
    <property type="entry name" value="DNA_ligase_A_M"/>
    <property type="match status" value="1"/>
</dbReference>
<comment type="catalytic activity">
    <reaction evidence="20">
        <text>ATP + (deoxyribonucleotide)n-3'-hydroxyl + 5'-phospho-(deoxyribonucleotide)m = (deoxyribonucleotide)n+m + AMP + diphosphate.</text>
        <dbReference type="EC" id="6.5.1.1"/>
    </reaction>
</comment>
<dbReference type="InterPro" id="IPR012309">
    <property type="entry name" value="DNA_ligase_ATP-dep_C"/>
</dbReference>
<dbReference type="InterPro" id="IPR033651">
    <property type="entry name" value="PaeLigD_Pol-like"/>
</dbReference>
<evidence type="ECO:0000256" key="7">
    <source>
        <dbReference type="ARBA" id="ARBA00022723"/>
    </source>
</evidence>
<evidence type="ECO:0000313" key="23">
    <source>
        <dbReference type="EMBL" id="RSZ44441.1"/>
    </source>
</evidence>
<evidence type="ECO:0000256" key="13">
    <source>
        <dbReference type="ARBA" id="ARBA00022932"/>
    </source>
</evidence>
<keyword evidence="11" id="KW-0269">Exonuclease</keyword>
<dbReference type="InterPro" id="IPR052171">
    <property type="entry name" value="NHEJ_LigD"/>
</dbReference>
<dbReference type="SUPFAM" id="SSF50249">
    <property type="entry name" value="Nucleic acid-binding proteins"/>
    <property type="match status" value="1"/>
</dbReference>
<comment type="cofactor">
    <cofactor evidence="1">
        <name>Mn(2+)</name>
        <dbReference type="ChEBI" id="CHEBI:29035"/>
    </cofactor>
</comment>
<dbReference type="InterPro" id="IPR012310">
    <property type="entry name" value="DNA_ligase_ATP-dep_cent"/>
</dbReference>
<keyword evidence="10" id="KW-0378">Hydrolase</keyword>
<dbReference type="NCBIfam" id="TIGR02777">
    <property type="entry name" value="LigD_PE_dom"/>
    <property type="match status" value="1"/>
</dbReference>
<evidence type="ECO:0000256" key="16">
    <source>
        <dbReference type="ARBA" id="ARBA00023204"/>
    </source>
</evidence>
<keyword evidence="24" id="KW-1185">Reference proteome</keyword>
<sequence length="848" mass="93480">MARANPLKRYKEKRNFGVTPEPEEGGASAPGVLQFVVQKHWATRLHYDFRIELDGAMKSWAVPKGPSYDTHDKRMAVHVEDHPISYNQFEGEIPPRQYGAGKVIIWDKGSWTPIGDPLKGYRAGRLKFELHGYKLRGKWTLVRMHGKADDKQDAWLLIKEHDGYARPAAEFSVVDQFPDSVAQMPMPAAAVSAPAGVPAAPARKRGKASASGMPADAVKAATPAKLSPLLATLVDGPPPDPENWLYEIKFDGYRLLARIDAKGGVQLFTRNGHDWSGRMPHLVRAIERMKLAPGWLDGEIVVLNESGGTDFQALQNAFDSDNTRDIVYFLFDLPYYGGFDLTGVPLMERRGLLQALLAKAPPGIRFSEIFDAPPEDIVASACKIGLEGVIGKRKNSTYASRRSPDWIKLKCSQRQEFVIGGYTDPKGSRVGIGALLIGVHDDKGDLVYAGAVGAGFNGRTLAHMLERLKPLGIDRRPFKNPTENDRRAHWVKPVLLAEVTFSEWTKDGHVRHPVFHSVRSDKPARAILREKPVHQAGAGRTPEPEPAATMPANFKVSHADRVVDPSTGITKVEVVRFYGLVAPLMMPHLKGRPVSFVRAPQGIKGQLFFQKHLELGQMAGVRQLDAALWPEHPELIEVAGPLGLLSAAQMNVIEFHAWNGVKTLIGKPDRMTFDLDPGEGVGWPVVLQAAELMRVVLDELGLAPFCKTSGGKGLHVVVPLRRQYDWDTIKDFSQAIVRHMARILPQMFVAKSGPGNRVGRIFIDYLRNGFGATTICAWSVRARPGMGVSVPVEWQEVPTLTSGAQWTLRNIHARLDRGNDPWAAYAKAAKSPGAAMKLLGFEAGVRKR</sequence>
<evidence type="ECO:0000256" key="1">
    <source>
        <dbReference type="ARBA" id="ARBA00001936"/>
    </source>
</evidence>
<keyword evidence="15" id="KW-0233">DNA recombination</keyword>
<protein>
    <recommendedName>
        <fullName evidence="2">DNA ligase (ATP)</fullName>
        <ecNumber evidence="2">6.5.1.1</ecNumber>
    </recommendedName>
    <alternativeName>
        <fullName evidence="19">NHEJ DNA polymerase</fullName>
    </alternativeName>
</protein>
<name>A0ABY0ACJ8_9BURK</name>
<keyword evidence="16" id="KW-0234">DNA repair</keyword>
<dbReference type="Proteomes" id="UP000271137">
    <property type="component" value="Unassembled WGS sequence"/>
</dbReference>
<dbReference type="PANTHER" id="PTHR42705">
    <property type="entry name" value="BIFUNCTIONAL NON-HOMOLOGOUS END JOINING PROTEIN LIGD"/>
    <property type="match status" value="1"/>
</dbReference>
<keyword evidence="3 23" id="KW-0436">Ligase</keyword>
<evidence type="ECO:0000256" key="20">
    <source>
        <dbReference type="ARBA" id="ARBA00034003"/>
    </source>
</evidence>
<accession>A0ABY0ACJ8</accession>
<proteinExistence type="predicted"/>
<comment type="caution">
    <text evidence="23">The sequence shown here is derived from an EMBL/GenBank/DDBJ whole genome shotgun (WGS) entry which is preliminary data.</text>
</comment>
<evidence type="ECO:0000256" key="6">
    <source>
        <dbReference type="ARBA" id="ARBA00022722"/>
    </source>
</evidence>
<dbReference type="NCBIfam" id="NF004628">
    <property type="entry name" value="PRK05972.1"/>
    <property type="match status" value="1"/>
</dbReference>
<dbReference type="InterPro" id="IPR012340">
    <property type="entry name" value="NA-bd_OB-fold"/>
</dbReference>
<evidence type="ECO:0000256" key="19">
    <source>
        <dbReference type="ARBA" id="ARBA00029943"/>
    </source>
</evidence>
<keyword evidence="8" id="KW-0547">Nucleotide-binding</keyword>
<evidence type="ECO:0000256" key="5">
    <source>
        <dbReference type="ARBA" id="ARBA00022695"/>
    </source>
</evidence>
<dbReference type="InterPro" id="IPR014146">
    <property type="entry name" value="LigD_ligase_dom"/>
</dbReference>
<dbReference type="EC" id="6.5.1.1" evidence="2"/>
<dbReference type="PROSITE" id="PS50160">
    <property type="entry name" value="DNA_LIGASE_A3"/>
    <property type="match status" value="1"/>
</dbReference>
<evidence type="ECO:0000256" key="8">
    <source>
        <dbReference type="ARBA" id="ARBA00022741"/>
    </source>
</evidence>
<evidence type="ECO:0000256" key="21">
    <source>
        <dbReference type="SAM" id="MobiDB-lite"/>
    </source>
</evidence>
<evidence type="ECO:0000259" key="22">
    <source>
        <dbReference type="PROSITE" id="PS50160"/>
    </source>
</evidence>
<evidence type="ECO:0000256" key="14">
    <source>
        <dbReference type="ARBA" id="ARBA00023125"/>
    </source>
</evidence>
<feature type="domain" description="ATP-dependent DNA ligase family profile" evidence="22">
    <location>
        <begin position="319"/>
        <end position="465"/>
    </location>
</feature>
<dbReference type="Pfam" id="PF13298">
    <property type="entry name" value="LigD_N"/>
    <property type="match status" value="1"/>
</dbReference>
<dbReference type="RefSeq" id="WP_125964435.1">
    <property type="nucleotide sequence ID" value="NZ_RXFQ01000001.1"/>
</dbReference>
<dbReference type="CDD" id="cd04862">
    <property type="entry name" value="PaeLigD_Pol_like"/>
    <property type="match status" value="1"/>
</dbReference>
<evidence type="ECO:0000256" key="3">
    <source>
        <dbReference type="ARBA" id="ARBA00022598"/>
    </source>
</evidence>
<keyword evidence="5" id="KW-0548">Nucleotidyltransferase</keyword>
<keyword evidence="9" id="KW-0227">DNA damage</keyword>
<dbReference type="Gene3D" id="3.30.1490.70">
    <property type="match status" value="1"/>
</dbReference>
<dbReference type="CDD" id="cd07906">
    <property type="entry name" value="Adenylation_DNA_ligase_LigD_LigC"/>
    <property type="match status" value="1"/>
</dbReference>
<dbReference type="NCBIfam" id="TIGR02778">
    <property type="entry name" value="ligD_pol"/>
    <property type="match status" value="1"/>
</dbReference>
<evidence type="ECO:0000256" key="9">
    <source>
        <dbReference type="ARBA" id="ARBA00022763"/>
    </source>
</evidence>
<feature type="compositionally biased region" description="Basic residues" evidence="21">
    <location>
        <begin position="1"/>
        <end position="12"/>
    </location>
</feature>
<keyword evidence="18" id="KW-0511">Multifunctional enzyme</keyword>
<evidence type="ECO:0000256" key="15">
    <source>
        <dbReference type="ARBA" id="ARBA00023172"/>
    </source>
</evidence>
<dbReference type="InterPro" id="IPR014143">
    <property type="entry name" value="NHEJ_ligase_prk"/>
</dbReference>
<evidence type="ECO:0000256" key="10">
    <source>
        <dbReference type="ARBA" id="ARBA00022801"/>
    </source>
</evidence>
<dbReference type="Gene3D" id="3.90.920.10">
    <property type="entry name" value="DNA primase, PRIM domain"/>
    <property type="match status" value="1"/>
</dbReference>
<dbReference type="PANTHER" id="PTHR42705:SF2">
    <property type="entry name" value="BIFUNCTIONAL NON-HOMOLOGOUS END JOINING PROTEIN LIGD"/>
    <property type="match status" value="1"/>
</dbReference>
<dbReference type="Gene3D" id="2.40.50.140">
    <property type="entry name" value="Nucleic acid-binding proteins"/>
    <property type="match status" value="1"/>
</dbReference>
<dbReference type="Pfam" id="PF21686">
    <property type="entry name" value="LigD_Prim-Pol"/>
    <property type="match status" value="1"/>
</dbReference>
<feature type="region of interest" description="Disordered" evidence="21">
    <location>
        <begin position="1"/>
        <end position="28"/>
    </location>
</feature>
<dbReference type="SUPFAM" id="SSF56091">
    <property type="entry name" value="DNA ligase/mRNA capping enzyme, catalytic domain"/>
    <property type="match status" value="1"/>
</dbReference>
<keyword evidence="4" id="KW-0808">Transferase</keyword>
<evidence type="ECO:0000256" key="4">
    <source>
        <dbReference type="ARBA" id="ARBA00022679"/>
    </source>
</evidence>
<organism evidence="23 24">
    <name type="scientific">Variovorax beijingensis</name>
    <dbReference type="NCBI Taxonomy" id="2496117"/>
    <lineage>
        <taxon>Bacteria</taxon>
        <taxon>Pseudomonadati</taxon>
        <taxon>Pseudomonadota</taxon>
        <taxon>Betaproteobacteria</taxon>
        <taxon>Burkholderiales</taxon>
        <taxon>Comamonadaceae</taxon>
        <taxon>Variovorax</taxon>
    </lineage>
</organism>
<evidence type="ECO:0000256" key="18">
    <source>
        <dbReference type="ARBA" id="ARBA00023268"/>
    </source>
</evidence>
<evidence type="ECO:0000256" key="12">
    <source>
        <dbReference type="ARBA" id="ARBA00022840"/>
    </source>
</evidence>
<evidence type="ECO:0000256" key="17">
    <source>
        <dbReference type="ARBA" id="ARBA00023211"/>
    </source>
</evidence>
<evidence type="ECO:0000313" key="24">
    <source>
        <dbReference type="Proteomes" id="UP000271137"/>
    </source>
</evidence>
<dbReference type="NCBIfam" id="TIGR02779">
    <property type="entry name" value="NHEJ_ligase_lig"/>
    <property type="match status" value="1"/>
</dbReference>
<keyword evidence="7" id="KW-0479">Metal-binding</keyword>
<gene>
    <name evidence="23" type="primary">ligD</name>
    <name evidence="23" type="ORF">EJO66_00275</name>
</gene>
<dbReference type="InterPro" id="IPR014144">
    <property type="entry name" value="LigD_PE_domain"/>
</dbReference>
<dbReference type="EMBL" id="RXFQ01000001">
    <property type="protein sequence ID" value="RSZ44441.1"/>
    <property type="molecule type" value="Genomic_DNA"/>
</dbReference>
<dbReference type="NCBIfam" id="TIGR02776">
    <property type="entry name" value="NHEJ_ligase_prk"/>
    <property type="match status" value="1"/>
</dbReference>
<evidence type="ECO:0000256" key="2">
    <source>
        <dbReference type="ARBA" id="ARBA00012727"/>
    </source>
</evidence>
<dbReference type="Gene3D" id="3.30.470.30">
    <property type="entry name" value="DNA ligase/mRNA capping enzyme"/>
    <property type="match status" value="1"/>
</dbReference>
<keyword evidence="14" id="KW-0238">DNA-binding</keyword>
<dbReference type="Pfam" id="PF04679">
    <property type="entry name" value="DNA_ligase_A_C"/>
    <property type="match status" value="1"/>
</dbReference>
<keyword evidence="17" id="KW-0464">Manganese</keyword>
<keyword evidence="12" id="KW-0067">ATP-binding</keyword>
<dbReference type="InterPro" id="IPR014145">
    <property type="entry name" value="LigD_pol_dom"/>
</dbReference>
<keyword evidence="13" id="KW-0239">DNA-directed DNA polymerase</keyword>
<dbReference type="CDD" id="cd07971">
    <property type="entry name" value="OBF_DNA_ligase_LigD"/>
    <property type="match status" value="1"/>
</dbReference>
<dbReference type="GO" id="GO:0016874">
    <property type="term" value="F:ligase activity"/>
    <property type="evidence" value="ECO:0007669"/>
    <property type="project" value="UniProtKB-KW"/>
</dbReference>
<reference evidence="23 24" key="1">
    <citation type="submission" date="2018-12" db="EMBL/GenBank/DDBJ databases">
        <title>The genome sequences of strain 502.</title>
        <authorList>
            <person name="Gao J."/>
            <person name="Sun J."/>
        </authorList>
    </citation>
    <scope>NUCLEOTIDE SEQUENCE [LARGE SCALE GENOMIC DNA]</scope>
    <source>
        <strain evidence="23 24">502</strain>
    </source>
</reference>
<evidence type="ECO:0000256" key="11">
    <source>
        <dbReference type="ARBA" id="ARBA00022839"/>
    </source>
</evidence>
<keyword evidence="6" id="KW-0540">Nuclease</keyword>